<organism evidence="2 3">
    <name type="scientific">Pseudomonas fakonensis</name>
    <dbReference type="NCBI Taxonomy" id="2842355"/>
    <lineage>
        <taxon>Bacteria</taxon>
        <taxon>Pseudomonadati</taxon>
        <taxon>Pseudomonadota</taxon>
        <taxon>Gammaproteobacteria</taxon>
        <taxon>Pseudomonadales</taxon>
        <taxon>Pseudomonadaceae</taxon>
        <taxon>Pseudomonas</taxon>
    </lineage>
</organism>
<proteinExistence type="predicted"/>
<keyword evidence="3" id="KW-1185">Reference proteome</keyword>
<evidence type="ECO:0000313" key="2">
    <source>
        <dbReference type="EMBL" id="QXH50504.1"/>
    </source>
</evidence>
<dbReference type="Proteomes" id="UP001046350">
    <property type="component" value="Chromosome"/>
</dbReference>
<sequence>MIDVALVYIRTVLDQYLSAQLGIEPGCVVLNGLSASDPARLEQNRNKVVLTLVSLEHENNKRFYGGSVQQDGQFNWVNPPQFFNMDMLVSANFDDYVEALKQLTLVVTFFQANLAFERSRYPGLPEGLSALKFEVENSPSQKTHDLWTALGVGYLPSMLYKVRHVAVQAGQVRGTAAAVGAVTGVAQP</sequence>
<accession>A0ABX8N3E4</accession>
<feature type="domain" description="Pvc16 N-terminal" evidence="1">
    <location>
        <begin position="9"/>
        <end position="173"/>
    </location>
</feature>
<dbReference type="EMBL" id="CP077076">
    <property type="protein sequence ID" value="QXH50504.1"/>
    <property type="molecule type" value="Genomic_DNA"/>
</dbReference>
<dbReference type="InterPro" id="IPR025351">
    <property type="entry name" value="Pvc16_N"/>
</dbReference>
<name>A0ABX8N3E4_9PSED</name>
<evidence type="ECO:0000259" key="1">
    <source>
        <dbReference type="Pfam" id="PF14065"/>
    </source>
</evidence>
<reference evidence="2" key="1">
    <citation type="journal article" date="2021" name="Microorganisms">
        <title>The Ever-Expanding Pseudomonas Genus: Description of 43 New Species and Partition of the Pseudomonas putida Group.</title>
        <authorList>
            <person name="Girard L."/>
            <person name="Lood C."/>
            <person name="Hofte M."/>
            <person name="Vandamme P."/>
            <person name="Rokni-Zadeh H."/>
            <person name="van Noort V."/>
            <person name="Lavigne R."/>
            <person name="De Mot R."/>
        </authorList>
    </citation>
    <scope>NUCLEOTIDE SEQUENCE</scope>
    <source>
        <strain evidence="2">COW40</strain>
    </source>
</reference>
<gene>
    <name evidence="2" type="ORF">KSS94_21550</name>
</gene>
<dbReference type="RefSeq" id="WP_217840079.1">
    <property type="nucleotide sequence ID" value="NZ_CP077076.1"/>
</dbReference>
<dbReference type="Pfam" id="PF14065">
    <property type="entry name" value="Pvc16_N"/>
    <property type="match status" value="1"/>
</dbReference>
<evidence type="ECO:0000313" key="3">
    <source>
        <dbReference type="Proteomes" id="UP001046350"/>
    </source>
</evidence>
<protein>
    <submittedName>
        <fullName evidence="2">DUF4255 domain-containing protein</fullName>
    </submittedName>
</protein>